<comment type="caution">
    <text evidence="1">The sequence shown here is derived from an EMBL/GenBank/DDBJ whole genome shotgun (WGS) entry which is preliminary data.</text>
</comment>
<dbReference type="Proteomes" id="UP000224080">
    <property type="component" value="Unassembled WGS sequence"/>
</dbReference>
<accession>A0A2B7WM08</accession>
<protein>
    <submittedName>
        <fullName evidence="1">Uncharacterized protein</fullName>
    </submittedName>
</protein>
<keyword evidence="2" id="KW-1185">Reference proteome</keyword>
<evidence type="ECO:0000313" key="2">
    <source>
        <dbReference type="Proteomes" id="UP000224080"/>
    </source>
</evidence>
<organism evidence="1 2">
    <name type="scientific">Blastomyces parvus</name>
    <dbReference type="NCBI Taxonomy" id="2060905"/>
    <lineage>
        <taxon>Eukaryota</taxon>
        <taxon>Fungi</taxon>
        <taxon>Dikarya</taxon>
        <taxon>Ascomycota</taxon>
        <taxon>Pezizomycotina</taxon>
        <taxon>Eurotiomycetes</taxon>
        <taxon>Eurotiomycetidae</taxon>
        <taxon>Onygenales</taxon>
        <taxon>Ajellomycetaceae</taxon>
        <taxon>Blastomyces</taxon>
    </lineage>
</organism>
<name>A0A2B7WM08_9EURO</name>
<dbReference type="AlphaFoldDB" id="A0A2B7WM08"/>
<dbReference type="EMBL" id="PDNC01000086">
    <property type="protein sequence ID" value="PGH00394.1"/>
    <property type="molecule type" value="Genomic_DNA"/>
</dbReference>
<sequence length="133" mass="15215">MDFANKRLEENFNAFSEIEKEDRAAWRPEDYMSRKSSISRYIREGIDGCRPDHTHDILILQRYLKLLLVICMGHGSIDEQVLGLNHEVTCLARLNQGVARPAGLQRCFDLLEEMKGQVKKEHAGQANNDSDGQ</sequence>
<gene>
    <name evidence="1" type="ORF">GX51_05802</name>
</gene>
<evidence type="ECO:0000313" key="1">
    <source>
        <dbReference type="EMBL" id="PGH00394.1"/>
    </source>
</evidence>
<proteinExistence type="predicted"/>
<reference evidence="1 2" key="1">
    <citation type="submission" date="2017-10" db="EMBL/GenBank/DDBJ databases">
        <title>Comparative genomics in systemic dimorphic fungi from Ajellomycetaceae.</title>
        <authorList>
            <person name="Munoz J.F."/>
            <person name="Mcewen J.G."/>
            <person name="Clay O.K."/>
            <person name="Cuomo C.A."/>
        </authorList>
    </citation>
    <scope>NUCLEOTIDE SEQUENCE [LARGE SCALE GENOMIC DNA]</scope>
    <source>
        <strain evidence="1 2">UAMH130</strain>
    </source>
</reference>